<dbReference type="EMBL" id="JALLPJ020000876">
    <property type="protein sequence ID" value="KAL3780744.1"/>
    <property type="molecule type" value="Genomic_DNA"/>
</dbReference>
<evidence type="ECO:0000313" key="2">
    <source>
        <dbReference type="Proteomes" id="UP001530400"/>
    </source>
</evidence>
<keyword evidence="2" id="KW-1185">Reference proteome</keyword>
<evidence type="ECO:0000313" key="1">
    <source>
        <dbReference type="EMBL" id="KAL3780744.1"/>
    </source>
</evidence>
<proteinExistence type="predicted"/>
<dbReference type="Proteomes" id="UP001530400">
    <property type="component" value="Unassembled WGS sequence"/>
</dbReference>
<comment type="caution">
    <text evidence="1">The sequence shown here is derived from an EMBL/GenBank/DDBJ whole genome shotgun (WGS) entry which is preliminary data.</text>
</comment>
<accession>A0ABD3NXS4</accession>
<reference evidence="1 2" key="1">
    <citation type="submission" date="2024-10" db="EMBL/GenBank/DDBJ databases">
        <title>Updated reference genomes for cyclostephanoid diatoms.</title>
        <authorList>
            <person name="Roberts W.R."/>
            <person name="Alverson A.J."/>
        </authorList>
    </citation>
    <scope>NUCLEOTIDE SEQUENCE [LARGE SCALE GENOMIC DNA]</scope>
    <source>
        <strain evidence="1 2">AJA010-31</strain>
    </source>
</reference>
<dbReference type="AlphaFoldDB" id="A0ABD3NXS4"/>
<name>A0ABD3NXS4_9STRA</name>
<protein>
    <submittedName>
        <fullName evidence="1">Uncharacterized protein</fullName>
    </submittedName>
</protein>
<organism evidence="1 2">
    <name type="scientific">Cyclotella atomus</name>
    <dbReference type="NCBI Taxonomy" id="382360"/>
    <lineage>
        <taxon>Eukaryota</taxon>
        <taxon>Sar</taxon>
        <taxon>Stramenopiles</taxon>
        <taxon>Ochrophyta</taxon>
        <taxon>Bacillariophyta</taxon>
        <taxon>Coscinodiscophyceae</taxon>
        <taxon>Thalassiosirophycidae</taxon>
        <taxon>Stephanodiscales</taxon>
        <taxon>Stephanodiscaceae</taxon>
        <taxon>Cyclotella</taxon>
    </lineage>
</organism>
<gene>
    <name evidence="1" type="ORF">ACHAWO_005531</name>
</gene>
<sequence length="113" mass="12628">MHLIISTEIVNSTNDMNVTLPSRGIPHVIEIPKSYGPVKHQLVSKSSFTYYDSERMSPGSEATKRDLEETKRMVKEMKDMPASTVFAKFGLVDGSEGDVCNQFTRRVSVDTSN</sequence>